<organism evidence="2 3">
    <name type="scientific">Aspergillus sclerotiicarbonarius (strain CBS 121057 / IBT 28362)</name>
    <dbReference type="NCBI Taxonomy" id="1448318"/>
    <lineage>
        <taxon>Eukaryota</taxon>
        <taxon>Fungi</taxon>
        <taxon>Dikarya</taxon>
        <taxon>Ascomycota</taxon>
        <taxon>Pezizomycotina</taxon>
        <taxon>Eurotiomycetes</taxon>
        <taxon>Eurotiomycetidae</taxon>
        <taxon>Eurotiales</taxon>
        <taxon>Aspergillaceae</taxon>
        <taxon>Aspergillus</taxon>
        <taxon>Aspergillus subgen. Circumdati</taxon>
    </lineage>
</organism>
<evidence type="ECO:0000259" key="1">
    <source>
        <dbReference type="PROSITE" id="PS50181"/>
    </source>
</evidence>
<dbReference type="VEuPathDB" id="FungiDB:BO78DRAFT_381069"/>
<keyword evidence="3" id="KW-1185">Reference proteome</keyword>
<sequence length="373" mass="42755">METQRLNLPNLPTEILYLILESLGFDDLRSLSCVDKRLRGILIPILFRHVQFSFSTSSLSDLGKLAESQVRQHVRILSYTVPDLLKPGHLDFEYFKRAVFTPDEYIVATAGFYEDEPAARYPSRYMKVYDTLKGTCKDQQKILEKKLDLDTLTTSLRALPRINELKIRVCESLDTGHWEFLPLHFNLTNVDDSFTHHARTVAEALKDARNAGISLGTISLNFLKITSFGPSEGAKFRRLWSAVDSLLEQSTFLCVIGHTVPFELLIDMKLTVKKLELRHCLIFYDTWRKLLEVHRKSLHHIEIYDSKIGGMGEDWCLFHKISPQILSRVLAGFQFTAKESVHHESFFKRVKGWTIELIKSDPSKNAGDVANAL</sequence>
<dbReference type="InterPro" id="IPR001810">
    <property type="entry name" value="F-box_dom"/>
</dbReference>
<name>A0A319DW68_ASPSB</name>
<dbReference type="Proteomes" id="UP000248423">
    <property type="component" value="Unassembled WGS sequence"/>
</dbReference>
<reference evidence="2 3" key="1">
    <citation type="submission" date="2018-02" db="EMBL/GenBank/DDBJ databases">
        <title>The genomes of Aspergillus section Nigri reveals drivers in fungal speciation.</title>
        <authorList>
            <consortium name="DOE Joint Genome Institute"/>
            <person name="Vesth T.C."/>
            <person name="Nybo J."/>
            <person name="Theobald S."/>
            <person name="Brandl J."/>
            <person name="Frisvad J.C."/>
            <person name="Nielsen K.F."/>
            <person name="Lyhne E.K."/>
            <person name="Kogle M.E."/>
            <person name="Kuo A."/>
            <person name="Riley R."/>
            <person name="Clum A."/>
            <person name="Nolan M."/>
            <person name="Lipzen A."/>
            <person name="Salamov A."/>
            <person name="Henrissat B."/>
            <person name="Wiebenga A."/>
            <person name="De vries R.P."/>
            <person name="Grigoriev I.V."/>
            <person name="Mortensen U.H."/>
            <person name="Andersen M.R."/>
            <person name="Baker S.E."/>
        </authorList>
    </citation>
    <scope>NUCLEOTIDE SEQUENCE [LARGE SCALE GENOMIC DNA]</scope>
    <source>
        <strain evidence="2 3">CBS 121057</strain>
    </source>
</reference>
<dbReference type="PROSITE" id="PS50181">
    <property type="entry name" value="FBOX"/>
    <property type="match status" value="1"/>
</dbReference>
<feature type="domain" description="F-box" evidence="1">
    <location>
        <begin position="5"/>
        <end position="50"/>
    </location>
</feature>
<evidence type="ECO:0000313" key="3">
    <source>
        <dbReference type="Proteomes" id="UP000248423"/>
    </source>
</evidence>
<accession>A0A319DW68</accession>
<dbReference type="OrthoDB" id="4396256at2759"/>
<dbReference type="AlphaFoldDB" id="A0A319DW68"/>
<protein>
    <recommendedName>
        <fullName evidence="1">F-box domain-containing protein</fullName>
    </recommendedName>
</protein>
<dbReference type="InterPro" id="IPR036047">
    <property type="entry name" value="F-box-like_dom_sf"/>
</dbReference>
<proteinExistence type="predicted"/>
<evidence type="ECO:0000313" key="2">
    <source>
        <dbReference type="EMBL" id="PYI00405.1"/>
    </source>
</evidence>
<dbReference type="EMBL" id="KZ826453">
    <property type="protein sequence ID" value="PYI00405.1"/>
    <property type="molecule type" value="Genomic_DNA"/>
</dbReference>
<dbReference type="SUPFAM" id="SSF81383">
    <property type="entry name" value="F-box domain"/>
    <property type="match status" value="1"/>
</dbReference>
<gene>
    <name evidence="2" type="ORF">BO78DRAFT_381069</name>
</gene>
<dbReference type="STRING" id="1448318.A0A319DW68"/>